<dbReference type="InterPro" id="IPR018972">
    <property type="entry name" value="Sas10_C_dom"/>
</dbReference>
<reference evidence="4 5" key="1">
    <citation type="journal article" date="2018" name="BMC Genomics">
        <title>The genome of Naegleria lovaniensis, the basis for a comparative approach to unravel pathogenicity factors of the human pathogenic amoeba N. fowleri.</title>
        <authorList>
            <person name="Liechti N."/>
            <person name="Schurch N."/>
            <person name="Bruggmann R."/>
            <person name="Wittwer M."/>
        </authorList>
    </citation>
    <scope>NUCLEOTIDE SEQUENCE [LARGE SCALE GENOMIC DNA]</scope>
    <source>
        <strain evidence="4 5">ATCC 30569</strain>
    </source>
</reference>
<evidence type="ECO:0000256" key="1">
    <source>
        <dbReference type="ARBA" id="ARBA00022553"/>
    </source>
</evidence>
<feature type="compositionally biased region" description="Acidic residues" evidence="2">
    <location>
        <begin position="435"/>
        <end position="448"/>
    </location>
</feature>
<dbReference type="InterPro" id="IPR007146">
    <property type="entry name" value="Sas10/Utp3/C1D"/>
</dbReference>
<feature type="compositionally biased region" description="Acidic residues" evidence="2">
    <location>
        <begin position="407"/>
        <end position="419"/>
    </location>
</feature>
<dbReference type="RefSeq" id="XP_044547917.1">
    <property type="nucleotide sequence ID" value="XM_044695191.1"/>
</dbReference>
<feature type="compositionally biased region" description="Basic and acidic residues" evidence="2">
    <location>
        <begin position="199"/>
        <end position="213"/>
    </location>
</feature>
<feature type="region of interest" description="Disordered" evidence="2">
    <location>
        <begin position="697"/>
        <end position="738"/>
    </location>
</feature>
<accession>A0AA88GPL3</accession>
<sequence length="738" mass="84905">MPNTSKAAKKNKAFAQLRKGNKQQQQQSETEIHEEPIIDADTFQSETDKFQSKKIADLRKKAGLLEKDKDRYVIQPLINEHENSYEDDDEDEQADSAPIDKKLVKQTVDKVTKKQKDESDDEDDDEITTLSKTSTTTTNSSDDDSENDERYKGAFSDDEESDEDVMKLKKKALMSTSNNRWKRSEFFEGQAQLSQKTHTNRERKQYEEEEEEVKRIQEERAKRLSATDYLDDFMLDKQLSTPSSKKKETKVSSGGMSLEEKLSIIQKDAPEFMELLVELKNKLSTVKDQLHPLMSKVMMGNLATSEGLSYLETKYHLILSYCTNILFYMLLKSSGKSVKDHPVIDQLVELRLLLEKIKPIDERMKYQIDKLVKMANDIQDATMTYEFKANPDRLMKDDEESEHQGGDDEDEMAESDEDYLEKTRGSSRKLKTSLDESESEMDESENEGDAYVAPKMMAIRYDDGDERKAEKTRKKAMERIEKGKLLKELKAEFGDAPEERESVGTENRSKYLAQIEEAELDARHRLLLTKKDKKKIAEELKIKNPLAEMDSFHEFTALQRYAKSKQATSSKLALAQYIGDADEALKALEKSKAGPIDEDGLNEEEKAMLESGALTYASDSDFDDEEEEDYEEEDSKKRKRRGFDKNSSKKTKRDLEDETLEDDGRDDQGKRKADNTILKNRGIAAHKKVEQRNPRLRLKNKFNSKTGGYRFGKLKSEKGYSGEKKIQANTVRSRKIKS</sequence>
<dbReference type="EMBL" id="PYSW02000024">
    <property type="protein sequence ID" value="KAG2382238.1"/>
    <property type="molecule type" value="Genomic_DNA"/>
</dbReference>
<dbReference type="AlphaFoldDB" id="A0AA88GPL3"/>
<dbReference type="Pfam" id="PF09368">
    <property type="entry name" value="Sas10"/>
    <property type="match status" value="1"/>
</dbReference>
<evidence type="ECO:0000259" key="3">
    <source>
        <dbReference type="Pfam" id="PF09368"/>
    </source>
</evidence>
<dbReference type="PANTHER" id="PTHR13237:SF9">
    <property type="entry name" value="NEUROGUIDIN"/>
    <property type="match status" value="1"/>
</dbReference>
<proteinExistence type="predicted"/>
<gene>
    <name evidence="4" type="ORF">C9374_005440</name>
</gene>
<dbReference type="GO" id="GO:0032040">
    <property type="term" value="C:small-subunit processome"/>
    <property type="evidence" value="ECO:0007669"/>
    <property type="project" value="TreeGrafter"/>
</dbReference>
<dbReference type="PANTHER" id="PTHR13237">
    <property type="entry name" value="SOMETHING ABOUT SILENCING PROTEIN 10-RELATED"/>
    <property type="match status" value="1"/>
</dbReference>
<feature type="compositionally biased region" description="Basic and acidic residues" evidence="2">
    <location>
        <begin position="389"/>
        <end position="406"/>
    </location>
</feature>
<feature type="compositionally biased region" description="Low complexity" evidence="2">
    <location>
        <begin position="128"/>
        <end position="140"/>
    </location>
</feature>
<feature type="compositionally biased region" description="Acidic residues" evidence="2">
    <location>
        <begin position="620"/>
        <end position="633"/>
    </location>
</feature>
<evidence type="ECO:0000313" key="5">
    <source>
        <dbReference type="Proteomes" id="UP000816034"/>
    </source>
</evidence>
<evidence type="ECO:0000256" key="2">
    <source>
        <dbReference type="SAM" id="MobiDB-lite"/>
    </source>
</evidence>
<feature type="region of interest" description="Disordered" evidence="2">
    <location>
        <begin position="607"/>
        <end position="681"/>
    </location>
</feature>
<name>A0AA88GPL3_NAELO</name>
<feature type="compositionally biased region" description="Acidic residues" evidence="2">
    <location>
        <begin position="85"/>
        <end position="94"/>
    </location>
</feature>
<evidence type="ECO:0000313" key="4">
    <source>
        <dbReference type="EMBL" id="KAG2382238.1"/>
    </source>
</evidence>
<feature type="region of interest" description="Disordered" evidence="2">
    <location>
        <begin position="180"/>
        <end position="213"/>
    </location>
</feature>
<keyword evidence="1" id="KW-0597">Phosphoprotein</keyword>
<dbReference type="GO" id="GO:0000462">
    <property type="term" value="P:maturation of SSU-rRNA from tricistronic rRNA transcript (SSU-rRNA, 5.8S rRNA, LSU-rRNA)"/>
    <property type="evidence" value="ECO:0007669"/>
    <property type="project" value="TreeGrafter"/>
</dbReference>
<dbReference type="Proteomes" id="UP000816034">
    <property type="component" value="Unassembled WGS sequence"/>
</dbReference>
<feature type="compositionally biased region" description="Basic residues" evidence="2">
    <location>
        <begin position="637"/>
        <end position="652"/>
    </location>
</feature>
<dbReference type="GeneID" id="68097895"/>
<feature type="compositionally biased region" description="Basic and acidic residues" evidence="2">
    <location>
        <begin position="714"/>
        <end position="726"/>
    </location>
</feature>
<feature type="compositionally biased region" description="Basic and acidic residues" evidence="2">
    <location>
        <begin position="98"/>
        <end position="117"/>
    </location>
</feature>
<protein>
    <recommendedName>
        <fullName evidence="3">Sas10 C-terminal domain-containing protein</fullName>
    </recommendedName>
</protein>
<feature type="region of interest" description="Disordered" evidence="2">
    <location>
        <begin position="389"/>
        <end position="450"/>
    </location>
</feature>
<dbReference type="Pfam" id="PF04000">
    <property type="entry name" value="Sas10_Utp3"/>
    <property type="match status" value="1"/>
</dbReference>
<organism evidence="4 5">
    <name type="scientific">Naegleria lovaniensis</name>
    <name type="common">Amoeba</name>
    <dbReference type="NCBI Taxonomy" id="51637"/>
    <lineage>
        <taxon>Eukaryota</taxon>
        <taxon>Discoba</taxon>
        <taxon>Heterolobosea</taxon>
        <taxon>Tetramitia</taxon>
        <taxon>Eutetramitia</taxon>
        <taxon>Vahlkampfiidae</taxon>
        <taxon>Naegleria</taxon>
    </lineage>
</organism>
<feature type="compositionally biased region" description="Acidic residues" evidence="2">
    <location>
        <begin position="118"/>
        <end position="127"/>
    </location>
</feature>
<feature type="region of interest" description="Disordered" evidence="2">
    <location>
        <begin position="1"/>
        <end position="49"/>
    </location>
</feature>
<feature type="compositionally biased region" description="Acidic residues" evidence="2">
    <location>
        <begin position="656"/>
        <end position="665"/>
    </location>
</feature>
<feature type="domain" description="Sas10 C-terminal" evidence="3">
    <location>
        <begin position="668"/>
        <end position="736"/>
    </location>
</feature>
<keyword evidence="5" id="KW-1185">Reference proteome</keyword>
<comment type="caution">
    <text evidence="4">The sequence shown here is derived from an EMBL/GenBank/DDBJ whole genome shotgun (WGS) entry which is preliminary data.</text>
</comment>
<feature type="region of interest" description="Disordered" evidence="2">
    <location>
        <begin position="65"/>
        <end position="165"/>
    </location>
</feature>